<feature type="non-terminal residue" evidence="1">
    <location>
        <position position="1"/>
    </location>
</feature>
<organism evidence="1">
    <name type="scientific">marine sediment metagenome</name>
    <dbReference type="NCBI Taxonomy" id="412755"/>
    <lineage>
        <taxon>unclassified sequences</taxon>
        <taxon>metagenomes</taxon>
        <taxon>ecological metagenomes</taxon>
    </lineage>
</organism>
<sequence>EMSESAYQRISTELKHSLSTSVPLIFYKTSTDFEQTNLFQLPAGVLGVAESVLYRILIQGDMTLDDIQDLIEHELTHIFQYDLLWGGPGGGLYAVSQPPLWIIEGLAEYNTENWSSWSSLIVRDAVLNDRIPELTASGNLYSRYPLPRPPAYDFGHALYDFIESKYGKNGIREFWHSLKRSPFIGRRNPIKRAFNMEYKDFNHEFKKYLRAKNKHFLLRENPEDYSIPLGPEFPLNPYYFSLSHDVSPSGDIVAVLTQNVKDYDIDIVLIST</sequence>
<dbReference type="EMBL" id="BARU01026397">
    <property type="protein sequence ID" value="GAH76033.1"/>
    <property type="molecule type" value="Genomic_DNA"/>
</dbReference>
<evidence type="ECO:0008006" key="2">
    <source>
        <dbReference type="Google" id="ProtNLM"/>
    </source>
</evidence>
<evidence type="ECO:0000313" key="1">
    <source>
        <dbReference type="EMBL" id="GAH76033.1"/>
    </source>
</evidence>
<accession>X1K1S9</accession>
<gene>
    <name evidence="1" type="ORF">S03H2_42408</name>
</gene>
<reference evidence="1" key="1">
    <citation type="journal article" date="2014" name="Front. Microbiol.">
        <title>High frequency of phylogenetically diverse reductive dehalogenase-homologous genes in deep subseafloor sedimentary metagenomes.</title>
        <authorList>
            <person name="Kawai M."/>
            <person name="Futagami T."/>
            <person name="Toyoda A."/>
            <person name="Takaki Y."/>
            <person name="Nishi S."/>
            <person name="Hori S."/>
            <person name="Arai W."/>
            <person name="Tsubouchi T."/>
            <person name="Morono Y."/>
            <person name="Uchiyama I."/>
            <person name="Ito T."/>
            <person name="Fujiyama A."/>
            <person name="Inagaki F."/>
            <person name="Takami H."/>
        </authorList>
    </citation>
    <scope>NUCLEOTIDE SEQUENCE</scope>
    <source>
        <strain evidence="1">Expedition CK06-06</strain>
    </source>
</reference>
<comment type="caution">
    <text evidence="1">The sequence shown here is derived from an EMBL/GenBank/DDBJ whole genome shotgun (WGS) entry which is preliminary data.</text>
</comment>
<name>X1K1S9_9ZZZZ</name>
<protein>
    <recommendedName>
        <fullName evidence="2">Peptidase MA-like domain-containing protein</fullName>
    </recommendedName>
</protein>
<proteinExistence type="predicted"/>
<dbReference type="AlphaFoldDB" id="X1K1S9"/>
<feature type="non-terminal residue" evidence="1">
    <location>
        <position position="272"/>
    </location>
</feature>